<feature type="active site" description="Proton acceptor; for dehydratase activity" evidence="6">
    <location>
        <position position="922"/>
    </location>
</feature>
<name>A0A9P7RXU2_9AGAR</name>
<evidence type="ECO:0000256" key="3">
    <source>
        <dbReference type="ARBA" id="ARBA00022553"/>
    </source>
</evidence>
<dbReference type="InterPro" id="IPR050091">
    <property type="entry name" value="PKS_NRPS_Biosynth_Enz"/>
</dbReference>
<dbReference type="PANTHER" id="PTHR43775:SF37">
    <property type="entry name" value="SI:DKEY-61P9.11"/>
    <property type="match status" value="1"/>
</dbReference>
<dbReference type="InterPro" id="IPR036736">
    <property type="entry name" value="ACP-like_sf"/>
</dbReference>
<keyword evidence="3" id="KW-0597">Phosphoprotein</keyword>
<feature type="domain" description="Ketosynthase family 3 (KS3)" evidence="8">
    <location>
        <begin position="12"/>
        <end position="428"/>
    </location>
</feature>
<comment type="caution">
    <text evidence="10">The sequence shown here is derived from an EMBL/GenBank/DDBJ whole genome shotgun (WGS) entry which is preliminary data.</text>
</comment>
<feature type="region of interest" description="Disordered" evidence="7">
    <location>
        <begin position="979"/>
        <end position="998"/>
    </location>
</feature>
<evidence type="ECO:0000259" key="8">
    <source>
        <dbReference type="PROSITE" id="PS52004"/>
    </source>
</evidence>
<dbReference type="Gene3D" id="1.10.1200.10">
    <property type="entry name" value="ACP-like"/>
    <property type="match status" value="1"/>
</dbReference>
<dbReference type="GO" id="GO:0004312">
    <property type="term" value="F:fatty acid synthase activity"/>
    <property type="evidence" value="ECO:0007669"/>
    <property type="project" value="TreeGrafter"/>
</dbReference>
<feature type="active site" description="Proton donor; for dehydratase activity" evidence="6">
    <location>
        <position position="1086"/>
    </location>
</feature>
<keyword evidence="5" id="KW-0511">Multifunctional enzyme</keyword>
<dbReference type="OrthoDB" id="329835at2759"/>
<evidence type="ECO:0000256" key="5">
    <source>
        <dbReference type="ARBA" id="ARBA00023268"/>
    </source>
</evidence>
<dbReference type="InterPro" id="IPR001227">
    <property type="entry name" value="Ac_transferase_dom_sf"/>
</dbReference>
<dbReference type="InterPro" id="IPR014031">
    <property type="entry name" value="Ketoacyl_synth_C"/>
</dbReference>
<dbReference type="InterPro" id="IPR013120">
    <property type="entry name" value="FAR_NAD-bd"/>
</dbReference>
<dbReference type="Pfam" id="PF16197">
    <property type="entry name" value="KAsynt_C_assoc"/>
    <property type="match status" value="1"/>
</dbReference>
<dbReference type="Pfam" id="PF08659">
    <property type="entry name" value="KR"/>
    <property type="match status" value="1"/>
</dbReference>
<dbReference type="Pfam" id="PF00698">
    <property type="entry name" value="Acyl_transf_1"/>
    <property type="match status" value="1"/>
</dbReference>
<feature type="region of interest" description="Disordered" evidence="7">
    <location>
        <begin position="1979"/>
        <end position="2000"/>
    </location>
</feature>
<keyword evidence="4" id="KW-0808">Transferase</keyword>
<feature type="domain" description="PKS/mFAS DH" evidence="9">
    <location>
        <begin position="885"/>
        <end position="1173"/>
    </location>
</feature>
<dbReference type="SMART" id="SM00822">
    <property type="entry name" value="PKS_KR"/>
    <property type="match status" value="1"/>
</dbReference>
<dbReference type="Gene3D" id="3.40.47.10">
    <property type="match status" value="1"/>
</dbReference>
<comment type="pathway">
    <text evidence="1">Secondary metabolite biosynthesis.</text>
</comment>
<evidence type="ECO:0000256" key="2">
    <source>
        <dbReference type="ARBA" id="ARBA00022450"/>
    </source>
</evidence>
<dbReference type="SUPFAM" id="SSF51735">
    <property type="entry name" value="NAD(P)-binding Rossmann-fold domains"/>
    <property type="match status" value="2"/>
</dbReference>
<gene>
    <name evidence="10" type="ORF">E1B28_008198</name>
</gene>
<evidence type="ECO:0000313" key="10">
    <source>
        <dbReference type="EMBL" id="KAG7091794.1"/>
    </source>
</evidence>
<dbReference type="InterPro" id="IPR049551">
    <property type="entry name" value="PKS_DH_C"/>
</dbReference>
<dbReference type="InterPro" id="IPR042104">
    <property type="entry name" value="PKS_dehydratase_sf"/>
</dbReference>
<dbReference type="InterPro" id="IPR016039">
    <property type="entry name" value="Thiolase-like"/>
</dbReference>
<dbReference type="RefSeq" id="XP_043008264.1">
    <property type="nucleotide sequence ID" value="XM_043152981.1"/>
</dbReference>
<dbReference type="Gene3D" id="3.10.129.110">
    <property type="entry name" value="Polyketide synthase dehydratase"/>
    <property type="match status" value="1"/>
</dbReference>
<dbReference type="PROSITE" id="PS52019">
    <property type="entry name" value="PKS_MFAS_DH"/>
    <property type="match status" value="1"/>
</dbReference>
<dbReference type="Gene3D" id="3.40.366.10">
    <property type="entry name" value="Malonyl-Coenzyme A Acyl Carrier Protein, domain 2"/>
    <property type="match status" value="1"/>
</dbReference>
<reference evidence="10" key="1">
    <citation type="journal article" date="2021" name="Genome Biol. Evol.">
        <title>The assembled and annotated genome of the fairy-ring fungus Marasmius oreades.</title>
        <authorList>
            <person name="Hiltunen M."/>
            <person name="Ament-Velasquez S.L."/>
            <person name="Johannesson H."/>
        </authorList>
    </citation>
    <scope>NUCLEOTIDE SEQUENCE</scope>
    <source>
        <strain evidence="10">03SP1</strain>
    </source>
</reference>
<dbReference type="PROSITE" id="PS52004">
    <property type="entry name" value="KS3_2"/>
    <property type="match status" value="1"/>
</dbReference>
<organism evidence="10 11">
    <name type="scientific">Marasmius oreades</name>
    <name type="common">fairy-ring Marasmius</name>
    <dbReference type="NCBI Taxonomy" id="181124"/>
    <lineage>
        <taxon>Eukaryota</taxon>
        <taxon>Fungi</taxon>
        <taxon>Dikarya</taxon>
        <taxon>Basidiomycota</taxon>
        <taxon>Agaricomycotina</taxon>
        <taxon>Agaricomycetes</taxon>
        <taxon>Agaricomycetidae</taxon>
        <taxon>Agaricales</taxon>
        <taxon>Marasmiineae</taxon>
        <taxon>Marasmiaceae</taxon>
        <taxon>Marasmius</taxon>
    </lineage>
</organism>
<dbReference type="Pfam" id="PF02801">
    <property type="entry name" value="Ketoacyl-synt_C"/>
    <property type="match status" value="1"/>
</dbReference>
<dbReference type="Pfam" id="PF07993">
    <property type="entry name" value="NAD_binding_4"/>
    <property type="match status" value="1"/>
</dbReference>
<dbReference type="InterPro" id="IPR020841">
    <property type="entry name" value="PKS_Beta-ketoAc_synthase_dom"/>
</dbReference>
<dbReference type="SMART" id="SM00827">
    <property type="entry name" value="PKS_AT"/>
    <property type="match status" value="1"/>
</dbReference>
<dbReference type="InterPro" id="IPR016035">
    <property type="entry name" value="Acyl_Trfase/lysoPLipase"/>
</dbReference>
<proteinExistence type="predicted"/>
<dbReference type="SMART" id="SM00825">
    <property type="entry name" value="PKS_KS"/>
    <property type="match status" value="1"/>
</dbReference>
<dbReference type="InterPro" id="IPR036291">
    <property type="entry name" value="NAD(P)-bd_dom_sf"/>
</dbReference>
<dbReference type="CDD" id="cd00833">
    <property type="entry name" value="PKS"/>
    <property type="match status" value="1"/>
</dbReference>
<dbReference type="InterPro" id="IPR057326">
    <property type="entry name" value="KR_dom"/>
</dbReference>
<dbReference type="PANTHER" id="PTHR43775">
    <property type="entry name" value="FATTY ACID SYNTHASE"/>
    <property type="match status" value="1"/>
</dbReference>
<dbReference type="Gene3D" id="3.40.50.720">
    <property type="entry name" value="NAD(P)-binding Rossmann-like Domain"/>
    <property type="match status" value="2"/>
</dbReference>
<keyword evidence="2" id="KW-0596">Phosphopantetheine</keyword>
<protein>
    <submittedName>
        <fullName evidence="10">Type I Iterative PKS</fullName>
    </submittedName>
</protein>
<dbReference type="EMBL" id="CM032185">
    <property type="protein sequence ID" value="KAG7091794.1"/>
    <property type="molecule type" value="Genomic_DNA"/>
</dbReference>
<dbReference type="SUPFAM" id="SSF52151">
    <property type="entry name" value="FabD/lysophospholipase-like"/>
    <property type="match status" value="1"/>
</dbReference>
<dbReference type="Proteomes" id="UP001049176">
    <property type="component" value="Chromosome 5"/>
</dbReference>
<evidence type="ECO:0000256" key="6">
    <source>
        <dbReference type="PROSITE-ProRule" id="PRU01363"/>
    </source>
</evidence>
<sequence length="2490" mass="272612">MSFTDSSRCSSNTSIAIVGISAEFPSGTHSQENLSHKTFFDFLLRGMEAYEPIPPSYFDSSRNPGQLTTTIGAFLKDVLAFDHLEFGISNRDAHGMSLSTRKLLESSFLALLDSGIHYRGQNVACYTASIMDTAIDPTNMTTRGSLAGYPYMTANKVSYHLDLRGPSIPSTTACSASATALHLAVQAIRAGDCDAAVVAACQLNFGLEDWLQYSDAKILSPDGKCKPFSQFADGFGRGEGVASIVLKSLERAQKDGDKIHGVIIGTGLNSAGSLAPVSAPVAEAQADAMRRAFQGTGYVPMEVDYIEAHATGTSAGDPTEANWIGKNFERSNSLIRVGSVKGNVGHLEAVSFFASISKACSIFSTGLIPPTVNVTQTTRNPKIRWDEHRLHVVTETTNLKELEDSKRALIAIAGSGIGGVNGHCLLEEPPTATLTSRGYYNGTPCLLVGGGLSLRSATAVCESLQESLGSVAALARTYGRRSRSMTWKSYAIHHPKGGLSRFASPTLAPRSPPPLVFVFSGQGAQHLLMGKQLFKDFPFFQQNILELDDVYRSVMGHSLVQRYGLFADAPAESTLPEMWPIMAILPSLAMIQIAVLNLLRHLGVSPDVVVGHSAGEVVTFYASGSMTQEAALKLAIARAVALSYTEDSGEDAGMVALGCGAPLALEIIKEIIDDLPNDSQQVLDLACENSPSAVTLSGHSALLDRVLEVASIRQLFARKLRTRVAVHSAIMEFCREQYHELVSDAISASVISKPRVEAYSTVTGKIKTDAPTNQYMWDNTRLPVQFASAIGLIHEKHPNAVYVEISPHPALTSYVESMTGRPVVCPLRRPGKNETYRDDESYVLLDCLGRLAIQGVATIDFTRLSPENTQDDSSIPTYPFSRKHIPLLKGNSEDHAVKTRYGPLNYSNMKLSITDHAQLAEHVIREEAILPATGYLEMAFERGARLLWDVRFDAALPILQQPTSSVHFQLEGTHWTVESIRSQDRSSPVTPSDGKNTNTRKHAIGHLSCSSQQQCDPPLDIPTIRDRCKSLDTDIYYTMKYFAQFGPSYRRIEKLYMGEDEGLILVRGGDSSLSSAGYIVHPILLDACLHGAVNPIFTQNTDSNSYYLPSSLKMVRVYRSSLHQQEHLWSHIKLKEWKYNELVYDINIVDGEGQRLVELQGLVVSRHEITPALSRRPHLDLAYQRFDLPTLPSSDVAVDSSQTQLPLGTAIGRVLDSISRLGQKRVVRVLSLGSSAILDDAESIMSSSPDRFLECYFDRPHRYSSSAKRNLMVRVAASPETLSTLFDLIVVEDTSYTLSVISAMLVPGGKALIKRRTDAYAEDLQRENKTPLRLQAVQSATDTVLIEAQKSTLSTLNRSSTNSDMPVITFELGRELDIRDQILLQEASTVPIWIQAQDDIHGGAARGFCRSLSRELSVDVRLAVFQGEWSVNRRLQFINTLSSLPGLDDEVDVLVDPNGILYVPRFVPASLATPLDQRETPEYWVKGSNEEIIEQLPPPLESEDLVLLHISTISTHSAGGMVSVLGEVASLGTLGLPKGTPVIAVCSSPISNFTVIHAGQVFPKPCVDADDSVNGLLPLLVAGLGLGMWTFTNRNGHEPTVRISVIASRSDSFARSLVSVLQGHGYSVSLLSTHEILFGELQLLRSSRYVFCESIPTVWAQTLDGLSTCASIYQWGKDLNQSMMRDPWLVRDTLSQVLPLLTPPIPPLEPALRMQDVLAASRSTRKLLFDPHKKYLLIGGIGSLGLHITLWMYENGARNIILTSRSGESTLMKKKDNLAIRILSYLKTLDGLSMRLGACDATSQDDMQNLINSAGPASSIGGCIMLSVVLCDRLYRLHDKESYQRAVDPKVRAFEVLRKCMDVDKLDFLVSFSSSATFGCAGQTNYSSGNTAVDSQTRSLCNALTLVAPPVVDTITMTNTEQLESDARLSYIMPWALSARQICAALGDGLNQLKLGTPVWQMIPELDWGAVSTSLGPSSLYAHMTPPEPSDDNTSSTQNLTEEELASLICEHLELPRKDLDLEVPLTSYGLDSLSAGRLSITLKPYGTLTQVQLLADLSTTGIIKRLKESPVGMKSTKMPNGTADANVKDKIKLMHDLATEYSSDFSRPDSKREGQSQRVVLLTASTGYLGSYMLMNLVRDPTVTHIYTLNRRGNTSPESRQRRVLSDCGLNPSEVFDSQKVTWLKGDLTQPHLGLEKDIFAEMKSRVTDVVHLAWRVNFNLELSLFTSSLRGLRNLLDLAIDNSAHFMFASSLAVFANGPKGVITGVERVDAEMAVRIGYSESKWVGEEIIFAASEATGLQSTVVRVGQLCGASSSGTWNVKEWFPTMVQVSSVMKVLPDDARQVSWLPIDVAAQAMVDILRRRADSSPPSPTSIEALAHPCLIPWQAIATVLADELGATIIPYPEWFKRVEELLGTLDFEDLNAKRLLPYFRGVDSFGDREHGNRDAFGLAQMLVSPPTGSTLANLLPLTEREVQSWVTYWRGVKFLR</sequence>
<feature type="compositionally biased region" description="Polar residues" evidence="7">
    <location>
        <begin position="985"/>
        <end position="997"/>
    </location>
</feature>
<dbReference type="Pfam" id="PF14765">
    <property type="entry name" value="PS-DH"/>
    <property type="match status" value="1"/>
</dbReference>
<dbReference type="InterPro" id="IPR013968">
    <property type="entry name" value="PKS_KR"/>
</dbReference>
<dbReference type="Pfam" id="PF21089">
    <property type="entry name" value="PKS_DH_N"/>
    <property type="match status" value="1"/>
</dbReference>
<keyword evidence="11" id="KW-1185">Reference proteome</keyword>
<dbReference type="Gene3D" id="3.30.70.3290">
    <property type="match status" value="1"/>
</dbReference>
<dbReference type="InterPro" id="IPR014043">
    <property type="entry name" value="Acyl_transferase_dom"/>
</dbReference>
<dbReference type="SUPFAM" id="SSF53901">
    <property type="entry name" value="Thiolase-like"/>
    <property type="match status" value="1"/>
</dbReference>
<evidence type="ECO:0000256" key="1">
    <source>
        <dbReference type="ARBA" id="ARBA00005179"/>
    </source>
</evidence>
<accession>A0A9P7RXU2</accession>
<dbReference type="InterPro" id="IPR014030">
    <property type="entry name" value="Ketoacyl_synth_N"/>
</dbReference>
<dbReference type="InterPro" id="IPR032821">
    <property type="entry name" value="PKS_assoc"/>
</dbReference>
<feature type="region of interest" description="C-terminal hotdog fold" evidence="6">
    <location>
        <begin position="1028"/>
        <end position="1173"/>
    </location>
</feature>
<dbReference type="Pfam" id="PF00109">
    <property type="entry name" value="ketoacyl-synt"/>
    <property type="match status" value="1"/>
</dbReference>
<evidence type="ECO:0000256" key="4">
    <source>
        <dbReference type="ARBA" id="ARBA00022679"/>
    </source>
</evidence>
<dbReference type="InterPro" id="IPR049552">
    <property type="entry name" value="PKS_DH_N"/>
</dbReference>
<feature type="region of interest" description="N-terminal hotdog fold" evidence="6">
    <location>
        <begin position="885"/>
        <end position="1014"/>
    </location>
</feature>
<evidence type="ECO:0000313" key="11">
    <source>
        <dbReference type="Proteomes" id="UP001049176"/>
    </source>
</evidence>
<dbReference type="GeneID" id="66077274"/>
<evidence type="ECO:0000256" key="7">
    <source>
        <dbReference type="SAM" id="MobiDB-lite"/>
    </source>
</evidence>
<dbReference type="SUPFAM" id="SSF47336">
    <property type="entry name" value="ACP-like"/>
    <property type="match status" value="1"/>
</dbReference>
<evidence type="ECO:0000259" key="9">
    <source>
        <dbReference type="PROSITE" id="PS52019"/>
    </source>
</evidence>
<dbReference type="KEGG" id="more:E1B28_008198"/>
<dbReference type="InterPro" id="IPR049900">
    <property type="entry name" value="PKS_mFAS_DH"/>
</dbReference>
<dbReference type="GO" id="GO:0006633">
    <property type="term" value="P:fatty acid biosynthetic process"/>
    <property type="evidence" value="ECO:0007669"/>
    <property type="project" value="TreeGrafter"/>
</dbReference>